<dbReference type="InterPro" id="IPR057506">
    <property type="entry name" value="C2_GPCPD1"/>
</dbReference>
<dbReference type="Pfam" id="PF00686">
    <property type="entry name" value="CBM_20"/>
    <property type="match status" value="1"/>
</dbReference>
<dbReference type="PROSITE" id="PS50007">
    <property type="entry name" value="PIPLC_X_DOMAIN"/>
    <property type="match status" value="1"/>
</dbReference>
<accession>A0A814KBR0</accession>
<proteinExistence type="predicted"/>
<dbReference type="GO" id="GO:0047389">
    <property type="term" value="F:glycerophosphocholine phosphodiesterase activity"/>
    <property type="evidence" value="ECO:0007669"/>
    <property type="project" value="TreeGrafter"/>
</dbReference>
<dbReference type="EMBL" id="CAJOBD010000261">
    <property type="protein sequence ID" value="CAF3628493.1"/>
    <property type="molecule type" value="Genomic_DNA"/>
</dbReference>
<dbReference type="InterPro" id="IPR013784">
    <property type="entry name" value="Carb-bd-like_fold"/>
</dbReference>
<dbReference type="AlphaFoldDB" id="A0A814KBR0"/>
<dbReference type="InterPro" id="IPR051578">
    <property type="entry name" value="GDPD"/>
</dbReference>
<gene>
    <name evidence="4" type="ORF">JBS370_LOCUS5158</name>
    <name evidence="3" type="ORF">ZHD862_LOCUS14863</name>
</gene>
<dbReference type="EMBL" id="CAJNOT010000656">
    <property type="protein sequence ID" value="CAF1047254.1"/>
    <property type="molecule type" value="Genomic_DNA"/>
</dbReference>
<evidence type="ECO:0000313" key="4">
    <source>
        <dbReference type="EMBL" id="CAF3628493.1"/>
    </source>
</evidence>
<dbReference type="GO" id="GO:0046475">
    <property type="term" value="P:glycerophospholipid catabolic process"/>
    <property type="evidence" value="ECO:0007669"/>
    <property type="project" value="TreeGrafter"/>
</dbReference>
<dbReference type="SUPFAM" id="SSF51695">
    <property type="entry name" value="PLC-like phosphodiesterases"/>
    <property type="match status" value="1"/>
</dbReference>
<protein>
    <recommendedName>
        <fullName evidence="2">GP-PDE domain-containing protein</fullName>
    </recommendedName>
</protein>
<reference evidence="3" key="1">
    <citation type="submission" date="2021-02" db="EMBL/GenBank/DDBJ databases">
        <authorList>
            <person name="Nowell W R."/>
        </authorList>
    </citation>
    <scope>NUCLEOTIDE SEQUENCE</scope>
</reference>
<dbReference type="InterPro" id="IPR002044">
    <property type="entry name" value="CBM20"/>
</dbReference>
<feature type="domain" description="GP-PDE" evidence="2">
    <location>
        <begin position="373"/>
        <end position="664"/>
    </location>
</feature>
<dbReference type="Proteomes" id="UP000663864">
    <property type="component" value="Unassembled WGS sequence"/>
</dbReference>
<dbReference type="SMART" id="SM01065">
    <property type="entry name" value="CBM_2"/>
    <property type="match status" value="1"/>
</dbReference>
<dbReference type="CDD" id="cd08572">
    <property type="entry name" value="GDPD_GDE5_like"/>
    <property type="match status" value="1"/>
</dbReference>
<dbReference type="Pfam" id="PF25329">
    <property type="entry name" value="C2_GDE1"/>
    <property type="match status" value="1"/>
</dbReference>
<dbReference type="PANTHER" id="PTHR22958:SF1">
    <property type="entry name" value="GLYCEROPHOSPHOCHOLINE PHOSPHODIESTERASE GPCPD1"/>
    <property type="match status" value="1"/>
</dbReference>
<evidence type="ECO:0000313" key="5">
    <source>
        <dbReference type="Proteomes" id="UP000663864"/>
    </source>
</evidence>
<dbReference type="PROSITE" id="PS51704">
    <property type="entry name" value="GP_PDE"/>
    <property type="match status" value="1"/>
</dbReference>
<keyword evidence="1" id="KW-0378">Hydrolase</keyword>
<dbReference type="InterPro" id="IPR017946">
    <property type="entry name" value="PLC-like_Pdiesterase_TIM-brl"/>
</dbReference>
<dbReference type="InterPro" id="IPR030395">
    <property type="entry name" value="GP_PDE_dom"/>
</dbReference>
<dbReference type="Proteomes" id="UP000663836">
    <property type="component" value="Unassembled WGS sequence"/>
</dbReference>
<evidence type="ECO:0000259" key="2">
    <source>
        <dbReference type="PROSITE" id="PS51704"/>
    </source>
</evidence>
<dbReference type="SUPFAM" id="SSF49452">
    <property type="entry name" value="Starch-binding domain-like"/>
    <property type="match status" value="1"/>
</dbReference>
<dbReference type="Pfam" id="PF03009">
    <property type="entry name" value="GDPD"/>
    <property type="match status" value="1"/>
</dbReference>
<dbReference type="InterPro" id="IPR013783">
    <property type="entry name" value="Ig-like_fold"/>
</dbReference>
<dbReference type="GO" id="GO:2001070">
    <property type="term" value="F:starch binding"/>
    <property type="evidence" value="ECO:0007669"/>
    <property type="project" value="InterPro"/>
</dbReference>
<dbReference type="PANTHER" id="PTHR22958">
    <property type="entry name" value="GLYCEROPHOSPHORYL DIESTER PHOSPHODIESTERASE"/>
    <property type="match status" value="1"/>
</dbReference>
<sequence>MIRRIIYDVEFRVLVKEKLSPCDSVLVTGSCEQLGEWIPNRCIPLNRIDRTEDGEIWSTNIKINGQGKIFYRYVIAQIVRIDDDMNLIIKEWETFKEARQLLFNAIDTNDHINNEHSEEFPAIFGYHKNICRTDVGWLTGQSEIQLRFHSNSLQIWSTKLRNKTLSIKVSPIDLTYQQENEEITSDSLNQIYTPTSKVFIQSAILRLSSCETNIQSDYGAILEKDDYFIVKIQTFEPENVAYHIDFYLVDESIPLRDHIGFAYVLPIHSSLELNDNKHLNRIVPIIGLKHNPIGQIKIDVLLITPLKGIQQEFLVTQSKYWREGRRPVNVGHRGLGKTNAEHIPSKYQSTDSIHHRSNDHSMNVSNNHSSTSSIPSTTRPVQTKFVSENTLPSFKGAFQLGFDFVQFDVQLSKDKIPVVYHDFQVAITLKRKFQQAELFVVPVKDLTLPQLQSLKIHQASKTDVSKIEDEFDDDEQINQEKFRSLFPTLQELFEQLDPHLGFNVEIKYPMEYRQGGCEQDYFFERNEYIDCILGCLITYAGKRVIVLLTFDPDCASMLRRKQTLFPVLFLTQGDKGDWPQFLDVRTWSINISLCFIVAEHLSGLAAPALDILSDKDFVKHVKTNGKLLFIWGDEASNKDVSKCLIDLKVDGLIFDHVAELKDEHSTTENLFIAEEREELEVLNNFRQQQLELKHRQLLQELESLQSARERNDLSISITNQPSGSVESADSVSEHISIDSNFKDLM</sequence>
<comment type="caution">
    <text evidence="3">The sequence shown here is derived from an EMBL/GenBank/DDBJ whole genome shotgun (WGS) entry which is preliminary data.</text>
</comment>
<name>A0A814KBR0_9BILA</name>
<dbReference type="Gene3D" id="3.20.20.190">
    <property type="entry name" value="Phosphatidylinositol (PI) phosphodiesterase"/>
    <property type="match status" value="1"/>
</dbReference>
<evidence type="ECO:0000256" key="1">
    <source>
        <dbReference type="ARBA" id="ARBA00022801"/>
    </source>
</evidence>
<organism evidence="3 5">
    <name type="scientific">Rotaria sordida</name>
    <dbReference type="NCBI Taxonomy" id="392033"/>
    <lineage>
        <taxon>Eukaryota</taxon>
        <taxon>Metazoa</taxon>
        <taxon>Spiralia</taxon>
        <taxon>Gnathifera</taxon>
        <taxon>Rotifera</taxon>
        <taxon>Eurotatoria</taxon>
        <taxon>Bdelloidea</taxon>
        <taxon>Philodinida</taxon>
        <taxon>Philodinidae</taxon>
        <taxon>Rotaria</taxon>
    </lineage>
</organism>
<dbReference type="Gene3D" id="2.60.40.10">
    <property type="entry name" value="Immunoglobulins"/>
    <property type="match status" value="1"/>
</dbReference>
<evidence type="ECO:0000313" key="3">
    <source>
        <dbReference type="EMBL" id="CAF1047254.1"/>
    </source>
</evidence>